<evidence type="ECO:0000313" key="4">
    <source>
        <dbReference type="Proteomes" id="UP000634476"/>
    </source>
</evidence>
<keyword evidence="1" id="KW-0175">Coiled coil</keyword>
<dbReference type="GO" id="GO:0008233">
    <property type="term" value="F:peptidase activity"/>
    <property type="evidence" value="ECO:0007669"/>
    <property type="project" value="InterPro"/>
</dbReference>
<comment type="caution">
    <text evidence="3">The sequence shown here is derived from an EMBL/GenBank/DDBJ whole genome shotgun (WGS) entry which is preliminary data.</text>
</comment>
<dbReference type="GO" id="GO:0006508">
    <property type="term" value="P:proteolysis"/>
    <property type="evidence" value="ECO:0007669"/>
    <property type="project" value="InterPro"/>
</dbReference>
<dbReference type="SUPFAM" id="SSF55166">
    <property type="entry name" value="Hedgehog/DD-peptidase"/>
    <property type="match status" value="1"/>
</dbReference>
<organism evidence="3 4">
    <name type="scientific">Planobispora takensis</name>
    <dbReference type="NCBI Taxonomy" id="1367882"/>
    <lineage>
        <taxon>Bacteria</taxon>
        <taxon>Bacillati</taxon>
        <taxon>Actinomycetota</taxon>
        <taxon>Actinomycetes</taxon>
        <taxon>Streptosporangiales</taxon>
        <taxon>Streptosporangiaceae</taxon>
        <taxon>Planobispora</taxon>
    </lineage>
</organism>
<accession>A0A8J3WTR0</accession>
<gene>
    <name evidence="3" type="ORF">Pta02_11600</name>
</gene>
<sequence length="373" mass="40861">MPGTAAAERAPVGAESVLTYQPVGMGTAPTRQPVEPKTVLAGQPVKTETVLTRDPVNLTELRREAEKAAKDLEAATKALEQRRAKIQATQKELTAKLRELQAAERAFAQVRQPLSDLITLIYQQPVGGDLASLLSGSSDSSTLRAMADTTQLVAQRDRILEESSRLQAERERLAAEAQELRADGLLAEAQMGAEIQTLKTRSDKIVKSLTQALVKLGVKVDKSGQAAGGCNPTRAASLQDFPNGLIPKLYLCPLQQRGEELRADAALAFISLNEAYRKRFGKPMCVTDSYRSLAEQQSVYYRRPGLAAVPGRSNHGLGLAVDLCGGVQNFRSPEFNWLEANGKKFGWIHPQWAYVSPFEPWHWEYDPKIGSLL</sequence>
<dbReference type="InterPro" id="IPR003709">
    <property type="entry name" value="VanY-like_core_dom"/>
</dbReference>
<feature type="domain" description="D-alanyl-D-alanine carboxypeptidase-like core" evidence="2">
    <location>
        <begin position="260"/>
        <end position="367"/>
    </location>
</feature>
<name>A0A8J3WTR0_9ACTN</name>
<feature type="coiled-coil region" evidence="1">
    <location>
        <begin position="156"/>
        <end position="183"/>
    </location>
</feature>
<keyword evidence="4" id="KW-1185">Reference proteome</keyword>
<dbReference type="AlphaFoldDB" id="A0A8J3WTR0"/>
<dbReference type="Pfam" id="PF02557">
    <property type="entry name" value="VanY"/>
    <property type="match status" value="1"/>
</dbReference>
<dbReference type="InterPro" id="IPR052179">
    <property type="entry name" value="DD-CPase-like"/>
</dbReference>
<dbReference type="PANTHER" id="PTHR34385">
    <property type="entry name" value="D-ALANYL-D-ALANINE CARBOXYPEPTIDASE"/>
    <property type="match status" value="1"/>
</dbReference>
<dbReference type="CDD" id="cd14814">
    <property type="entry name" value="Peptidase_M15"/>
    <property type="match status" value="1"/>
</dbReference>
<evidence type="ECO:0000259" key="2">
    <source>
        <dbReference type="Pfam" id="PF02557"/>
    </source>
</evidence>
<protein>
    <recommendedName>
        <fullName evidence="2">D-alanyl-D-alanine carboxypeptidase-like core domain-containing protein</fullName>
    </recommendedName>
</protein>
<feature type="coiled-coil region" evidence="1">
    <location>
        <begin position="58"/>
        <end position="106"/>
    </location>
</feature>
<dbReference type="InterPro" id="IPR009045">
    <property type="entry name" value="Zn_M74/Hedgehog-like"/>
</dbReference>
<evidence type="ECO:0000256" key="1">
    <source>
        <dbReference type="SAM" id="Coils"/>
    </source>
</evidence>
<dbReference type="Proteomes" id="UP000634476">
    <property type="component" value="Unassembled WGS sequence"/>
</dbReference>
<proteinExistence type="predicted"/>
<dbReference type="PANTHER" id="PTHR34385:SF1">
    <property type="entry name" value="PEPTIDOGLYCAN L-ALANYL-D-GLUTAMATE ENDOPEPTIDASE CWLK"/>
    <property type="match status" value="1"/>
</dbReference>
<dbReference type="Gene3D" id="3.30.1380.10">
    <property type="match status" value="1"/>
</dbReference>
<evidence type="ECO:0000313" key="3">
    <source>
        <dbReference type="EMBL" id="GIH99151.1"/>
    </source>
</evidence>
<dbReference type="EMBL" id="BOOK01000005">
    <property type="protein sequence ID" value="GIH99151.1"/>
    <property type="molecule type" value="Genomic_DNA"/>
</dbReference>
<reference evidence="3" key="1">
    <citation type="submission" date="2021-01" db="EMBL/GenBank/DDBJ databases">
        <title>Whole genome shotgun sequence of Planobispora takensis NBRC 109077.</title>
        <authorList>
            <person name="Komaki H."/>
            <person name="Tamura T."/>
        </authorList>
    </citation>
    <scope>NUCLEOTIDE SEQUENCE</scope>
    <source>
        <strain evidence="3">NBRC 109077</strain>
    </source>
</reference>